<reference evidence="6" key="1">
    <citation type="submission" date="2016-03" db="EMBL/GenBank/DDBJ databases">
        <authorList>
            <person name="Guldener U."/>
        </authorList>
    </citation>
    <scope>NUCLEOTIDE SEQUENCE [LARGE SCALE GENOMIC DNA]</scope>
</reference>
<feature type="region of interest" description="Disordered" evidence="1">
    <location>
        <begin position="180"/>
        <end position="226"/>
    </location>
</feature>
<protein>
    <recommendedName>
        <fullName evidence="4">DUF7732 domain-containing protein</fullName>
    </recommendedName>
</protein>
<keyword evidence="2" id="KW-1133">Transmembrane helix</keyword>
<feature type="region of interest" description="Disordered" evidence="1">
    <location>
        <begin position="111"/>
        <end position="144"/>
    </location>
</feature>
<feature type="transmembrane region" description="Helical" evidence="2">
    <location>
        <begin position="249"/>
        <end position="271"/>
    </location>
</feature>
<evidence type="ECO:0000256" key="1">
    <source>
        <dbReference type="SAM" id="MobiDB-lite"/>
    </source>
</evidence>
<sequence length="427" mass="43984">MRFLETVAVCLLATNTPVLAHPQPVAEIAAERREAVREVDELFAPVSDLYKRKGGGGGGGKGGGGGSSGGSSGKGGSSSSSGSGGTSGYVPSFTHREGVRSNGIAQRVAEVGSSTLTSESSRERDYAVGEHDLTKDNVKPAAGEVKDASLRPRRFVRTALSARIVPAVIARPSVPRMVPRFLKLPPDKKDNANKPSASGSGGRGSGSSNVGGSTRTGSGVTPRFGGKYGGGASTPYKAGGVSPRGIAPVFLGVAALSILPGLWLYGAYGYGYHNQYSFRNRTARRNGTNTTDTPTRDYVQLITRLVSRQEDAGVSETKPVTCLCAEYAVCGCDDDGNYTFLDSIIGDGDYFKLNTSLVNVANDANGTSTIYLNGTLPNGTTAAGGTEEADGSSANANGPTNAALRTLVEASGYWVMVAAVGLTCFAI</sequence>
<dbReference type="Proteomes" id="UP000177625">
    <property type="component" value="Unassembled WGS sequence"/>
</dbReference>
<keyword evidence="2" id="KW-0472">Membrane</keyword>
<feature type="compositionally biased region" description="Low complexity" evidence="1">
    <location>
        <begin position="206"/>
        <end position="220"/>
    </location>
</feature>
<dbReference type="EMBL" id="FJVC01000275">
    <property type="protein sequence ID" value="CZT47072.1"/>
    <property type="molecule type" value="Genomic_DNA"/>
</dbReference>
<evidence type="ECO:0000256" key="3">
    <source>
        <dbReference type="SAM" id="SignalP"/>
    </source>
</evidence>
<proteinExistence type="predicted"/>
<dbReference type="InterPro" id="IPR056634">
    <property type="entry name" value="DUF7732"/>
</dbReference>
<dbReference type="PANTHER" id="PTHR42091:SF1">
    <property type="entry name" value="CONSERVED GLYCINE-RICH PROTEIN (AFU_ORTHOLOGUE AFUA_7G02440)"/>
    <property type="match status" value="1"/>
</dbReference>
<evidence type="ECO:0000313" key="6">
    <source>
        <dbReference type="Proteomes" id="UP000177625"/>
    </source>
</evidence>
<feature type="compositionally biased region" description="Basic and acidic residues" evidence="1">
    <location>
        <begin position="120"/>
        <end position="144"/>
    </location>
</feature>
<feature type="signal peptide" evidence="3">
    <location>
        <begin position="1"/>
        <end position="20"/>
    </location>
</feature>
<dbReference type="AlphaFoldDB" id="A0A1E1MDA0"/>
<keyword evidence="3" id="KW-0732">Signal</keyword>
<evidence type="ECO:0000256" key="2">
    <source>
        <dbReference type="SAM" id="Phobius"/>
    </source>
</evidence>
<name>A0A1E1MDA0_RHYSE</name>
<evidence type="ECO:0000259" key="4">
    <source>
        <dbReference type="Pfam" id="PF24866"/>
    </source>
</evidence>
<feature type="compositionally biased region" description="Gly residues" evidence="1">
    <location>
        <begin position="55"/>
        <end position="87"/>
    </location>
</feature>
<dbReference type="Pfam" id="PF24866">
    <property type="entry name" value="DUF7732"/>
    <property type="match status" value="2"/>
</dbReference>
<accession>A0A1E1MDA0</accession>
<gene>
    <name evidence="5" type="ORF">RSE6_07598</name>
</gene>
<feature type="domain" description="DUF7732" evidence="4">
    <location>
        <begin position="228"/>
        <end position="289"/>
    </location>
</feature>
<keyword evidence="2" id="KW-0812">Transmembrane</keyword>
<feature type="domain" description="DUF7732" evidence="4">
    <location>
        <begin position="312"/>
        <end position="380"/>
    </location>
</feature>
<evidence type="ECO:0000313" key="5">
    <source>
        <dbReference type="EMBL" id="CZT47072.1"/>
    </source>
</evidence>
<keyword evidence="6" id="KW-1185">Reference proteome</keyword>
<organism evidence="5 6">
    <name type="scientific">Rhynchosporium secalis</name>
    <name type="common">Barley scald fungus</name>
    <dbReference type="NCBI Taxonomy" id="38038"/>
    <lineage>
        <taxon>Eukaryota</taxon>
        <taxon>Fungi</taxon>
        <taxon>Dikarya</taxon>
        <taxon>Ascomycota</taxon>
        <taxon>Pezizomycotina</taxon>
        <taxon>Leotiomycetes</taxon>
        <taxon>Helotiales</taxon>
        <taxon>Ploettnerulaceae</taxon>
        <taxon>Rhynchosporium</taxon>
    </lineage>
</organism>
<dbReference type="PANTHER" id="PTHR42091">
    <property type="entry name" value="CONSERVED GLYCINE-RICH PROTEIN (AFU_ORTHOLOGUE AFUA_7G02440)"/>
    <property type="match status" value="1"/>
</dbReference>
<feature type="chain" id="PRO_5009448244" description="DUF7732 domain-containing protein" evidence="3">
    <location>
        <begin position="21"/>
        <end position="427"/>
    </location>
</feature>
<feature type="region of interest" description="Disordered" evidence="1">
    <location>
        <begin position="49"/>
        <end position="95"/>
    </location>
</feature>